<evidence type="ECO:0000313" key="2">
    <source>
        <dbReference type="EMBL" id="KAK2730461.1"/>
    </source>
</evidence>
<sequence>MSRSREERNMISVADAPLPSHSRGVEEGFEGRRKWTDGMTTASKTPSGGPPAQRISQLPHVDSRDVDTRFTREAPPAPLGEDIPIQRRRDHLRTIPSTSCRKSPPFPESPSPAGPIEAILVSSGDVLTQPAEAPSTICDIAVNLPAVTSLQGHLDRENASQHGSMDNQQQAAFLGYKGGECPLLSPHASQQLIAEDHGGRGSGECCSTDRLVISIDPQQGSAARVGLLYKSGGSTKQITDLELHQTALSPGGGRMNTARFSAGATLVREQQSMLTLRQLRCWISRAICSDSGFGAFMMLNQGWPF</sequence>
<comment type="caution">
    <text evidence="2">The sequence shown here is derived from an EMBL/GenBank/DDBJ whole genome shotgun (WGS) entry which is preliminary data.</text>
</comment>
<protein>
    <submittedName>
        <fullName evidence="2">Uncharacterized protein</fullName>
    </submittedName>
</protein>
<feature type="compositionally biased region" description="Basic and acidic residues" evidence="1">
    <location>
        <begin position="61"/>
        <end position="72"/>
    </location>
</feature>
<feature type="compositionally biased region" description="Basic and acidic residues" evidence="1">
    <location>
        <begin position="23"/>
        <end position="36"/>
    </location>
</feature>
<evidence type="ECO:0000256" key="1">
    <source>
        <dbReference type="SAM" id="MobiDB-lite"/>
    </source>
</evidence>
<evidence type="ECO:0000313" key="3">
    <source>
        <dbReference type="Proteomes" id="UP001281614"/>
    </source>
</evidence>
<dbReference type="EMBL" id="VYYT01000665">
    <property type="protein sequence ID" value="KAK2730461.1"/>
    <property type="molecule type" value="Genomic_DNA"/>
</dbReference>
<dbReference type="AlphaFoldDB" id="A0AAD9XY60"/>
<accession>A0AAD9XY60</accession>
<feature type="region of interest" description="Disordered" evidence="1">
    <location>
        <begin position="1"/>
        <end position="82"/>
    </location>
</feature>
<reference evidence="2" key="1">
    <citation type="submission" date="2023-02" db="EMBL/GenBank/DDBJ databases">
        <title>Colletotrichum kahawae CIFC_Que2 genome sequencing and assembly.</title>
        <authorList>
            <person name="Baroncelli R."/>
        </authorList>
    </citation>
    <scope>NUCLEOTIDE SEQUENCE</scope>
    <source>
        <strain evidence="2">CIFC_Que2</strain>
    </source>
</reference>
<proteinExistence type="predicted"/>
<dbReference type="Proteomes" id="UP001281614">
    <property type="component" value="Unassembled WGS sequence"/>
</dbReference>
<name>A0AAD9XY60_COLKA</name>
<organism evidence="2 3">
    <name type="scientific">Colletotrichum kahawae</name>
    <name type="common">Coffee berry disease fungus</name>
    <dbReference type="NCBI Taxonomy" id="34407"/>
    <lineage>
        <taxon>Eukaryota</taxon>
        <taxon>Fungi</taxon>
        <taxon>Dikarya</taxon>
        <taxon>Ascomycota</taxon>
        <taxon>Pezizomycotina</taxon>
        <taxon>Sordariomycetes</taxon>
        <taxon>Hypocreomycetidae</taxon>
        <taxon>Glomerellales</taxon>
        <taxon>Glomerellaceae</taxon>
        <taxon>Colletotrichum</taxon>
        <taxon>Colletotrichum gloeosporioides species complex</taxon>
    </lineage>
</organism>
<keyword evidence="3" id="KW-1185">Reference proteome</keyword>
<gene>
    <name evidence="2" type="ORF">CKAH01_02289</name>
</gene>